<evidence type="ECO:0000313" key="2">
    <source>
        <dbReference type="EMBL" id="KAK9722202.1"/>
    </source>
</evidence>
<dbReference type="Proteomes" id="UP001479436">
    <property type="component" value="Unassembled WGS sequence"/>
</dbReference>
<keyword evidence="3" id="KW-1185">Reference proteome</keyword>
<organism evidence="2 3">
    <name type="scientific">Basidiobolus ranarum</name>
    <dbReference type="NCBI Taxonomy" id="34480"/>
    <lineage>
        <taxon>Eukaryota</taxon>
        <taxon>Fungi</taxon>
        <taxon>Fungi incertae sedis</taxon>
        <taxon>Zoopagomycota</taxon>
        <taxon>Entomophthoromycotina</taxon>
        <taxon>Basidiobolomycetes</taxon>
        <taxon>Basidiobolales</taxon>
        <taxon>Basidiobolaceae</taxon>
        <taxon>Basidiobolus</taxon>
    </lineage>
</organism>
<evidence type="ECO:0000256" key="1">
    <source>
        <dbReference type="SAM" id="Phobius"/>
    </source>
</evidence>
<reference evidence="2 3" key="1">
    <citation type="submission" date="2023-04" db="EMBL/GenBank/DDBJ databases">
        <title>Genome of Basidiobolus ranarum AG-B5.</title>
        <authorList>
            <person name="Stajich J.E."/>
            <person name="Carter-House D."/>
            <person name="Gryganskyi A."/>
        </authorList>
    </citation>
    <scope>NUCLEOTIDE SEQUENCE [LARGE SCALE GENOMIC DNA]</scope>
    <source>
        <strain evidence="2 3">AG-B5</strain>
    </source>
</reference>
<dbReference type="EMBL" id="JASJQH010006955">
    <property type="protein sequence ID" value="KAK9722202.1"/>
    <property type="molecule type" value="Genomic_DNA"/>
</dbReference>
<keyword evidence="1" id="KW-0472">Membrane</keyword>
<sequence>MAAWFVQNILTSAPKRLSFGENGGHIMEHTKSLHLNSSDVNHVKELTATSRITRHRRGLSDSKPKNDFNAGLAIAMCGGGYAGGAAAYYMLDRNGN</sequence>
<keyword evidence="1" id="KW-0812">Transmembrane</keyword>
<keyword evidence="1" id="KW-1133">Transmembrane helix</keyword>
<accession>A0ABR2W737</accession>
<proteinExistence type="predicted"/>
<name>A0ABR2W737_9FUNG</name>
<comment type="caution">
    <text evidence="2">The sequence shown here is derived from an EMBL/GenBank/DDBJ whole genome shotgun (WGS) entry which is preliminary data.</text>
</comment>
<gene>
    <name evidence="2" type="ORF">K7432_002834</name>
</gene>
<protein>
    <submittedName>
        <fullName evidence="2">Uncharacterized protein</fullName>
    </submittedName>
</protein>
<evidence type="ECO:0000313" key="3">
    <source>
        <dbReference type="Proteomes" id="UP001479436"/>
    </source>
</evidence>
<feature type="transmembrane region" description="Helical" evidence="1">
    <location>
        <begin position="70"/>
        <end position="91"/>
    </location>
</feature>